<dbReference type="InterPro" id="IPR025700">
    <property type="entry name" value="Lys/Orn_oxygenase"/>
</dbReference>
<keyword evidence="7" id="KW-0274">FAD</keyword>
<comment type="caution">
    <text evidence="17">The sequence shown here is derived from an EMBL/GenBank/DDBJ whole genome shotgun (WGS) entry which is preliminary data.</text>
</comment>
<dbReference type="AlphaFoldDB" id="A0A3P1WUM9"/>
<dbReference type="OrthoDB" id="9149460at2"/>
<keyword evidence="10 17" id="KW-0503">Monooxygenase</keyword>
<keyword evidence="8" id="KW-0521">NADP</keyword>
<proteinExistence type="inferred from homology"/>
<evidence type="ECO:0000256" key="16">
    <source>
        <dbReference type="SAM" id="MobiDB-lite"/>
    </source>
</evidence>
<evidence type="ECO:0000256" key="12">
    <source>
        <dbReference type="ARBA" id="ARBA00031158"/>
    </source>
</evidence>
<dbReference type="RefSeq" id="WP_125227748.1">
    <property type="nucleotide sequence ID" value="NZ_RQYT01000012.1"/>
</dbReference>
<sequence length="452" mass="49587">MLSLTVLGAGPKAIAVQAKAHALRRMGLPAPEILVIDPQGVGGNWLSGGGWTNGHHLLGTSPMKDVGFPYRTRIVDPPDAHGIRPLNQEVDRFLFEVSWPQFLIDTSRYPSWVDRGHPAPRHREWAAYLTWVAERTDLNLLTGTIRTISVISDPGRWSLEVHLNDGQQHHVASDALMITGPGTSSRRIAELPQVHSLSSFWHTVTDGSLPEANRIAVIGGGESAASIINELVRHPCQEIHVISPAATIFSRGESQFENSLYTEPTRWLTLDDTARRDVISRTDHGVFSRRTQDLLHVDDRVSHLRGTAESAAQQREFISIRITDPVLGTREENFDLVVDARGNSPTWFTELMDEEVLTRLTAACRGVPTPARVEERIGTDLSLTGVEPKLFLPTLSGLRQGPGFANLSCLGELSDRVLAGLGVGMSTPDLADEDGEPRIPTELAPTGRVERT</sequence>
<evidence type="ECO:0000256" key="15">
    <source>
        <dbReference type="ARBA" id="ARBA00048407"/>
    </source>
</evidence>
<dbReference type="SUPFAM" id="SSF51735">
    <property type="entry name" value="NAD(P)-binding Rossmann-fold domains"/>
    <property type="match status" value="1"/>
</dbReference>
<evidence type="ECO:0000313" key="18">
    <source>
        <dbReference type="Proteomes" id="UP000280935"/>
    </source>
</evidence>
<name>A0A3P1WUM9_9ACTN</name>
<keyword evidence="9" id="KW-0560">Oxidoreductase</keyword>
<reference evidence="17 18" key="1">
    <citation type="submission" date="2018-11" db="EMBL/GenBank/DDBJ databases">
        <title>Genomes From Bacteria Associated with the Canine Oral Cavity: a Test Case for Automated Genome-Based Taxonomic Assignment.</title>
        <authorList>
            <person name="Coil D.A."/>
            <person name="Jospin G."/>
            <person name="Darling A.E."/>
            <person name="Wallis C."/>
            <person name="Davis I.J."/>
            <person name="Harris S."/>
            <person name="Eisen J.A."/>
            <person name="Holcombe L.J."/>
            <person name="O'Flynn C."/>
        </authorList>
    </citation>
    <scope>NUCLEOTIDE SEQUENCE [LARGE SCALE GENOMIC DNA]</scope>
    <source>
        <strain evidence="17 18">OH2822_COT-296</strain>
    </source>
</reference>
<evidence type="ECO:0000256" key="10">
    <source>
        <dbReference type="ARBA" id="ARBA00023033"/>
    </source>
</evidence>
<dbReference type="InterPro" id="IPR036291">
    <property type="entry name" value="NAD(P)-bd_dom_sf"/>
</dbReference>
<dbReference type="SUPFAM" id="SSF51905">
    <property type="entry name" value="FAD/NAD(P)-binding domain"/>
    <property type="match status" value="1"/>
</dbReference>
<evidence type="ECO:0000256" key="8">
    <source>
        <dbReference type="ARBA" id="ARBA00022857"/>
    </source>
</evidence>
<evidence type="ECO:0000256" key="6">
    <source>
        <dbReference type="ARBA" id="ARBA00022630"/>
    </source>
</evidence>
<keyword evidence="6" id="KW-0285">Flavoprotein</keyword>
<comment type="cofactor">
    <cofactor evidence="1">
        <name>FAD</name>
        <dbReference type="ChEBI" id="CHEBI:57692"/>
    </cofactor>
</comment>
<protein>
    <recommendedName>
        <fullName evidence="5">L-lysine N6-monooxygenase MbtG</fullName>
        <ecNumber evidence="4">1.14.13.59</ecNumber>
    </recommendedName>
    <alternativeName>
        <fullName evidence="14">Lysine 6-N-hydroxylase</fullName>
    </alternativeName>
    <alternativeName>
        <fullName evidence="13">Lysine N6-hydroxylase</fullName>
    </alternativeName>
    <alternativeName>
        <fullName evidence="11">Lysine-N-oxygenase</fullName>
    </alternativeName>
    <alternativeName>
        <fullName evidence="12">Mycobactin synthase protein G</fullName>
    </alternativeName>
</protein>
<comment type="catalytic activity">
    <reaction evidence="15">
        <text>L-lysine + NADPH + O2 = N(6)-hydroxy-L-lysine + NADP(+) + H2O</text>
        <dbReference type="Rhea" id="RHEA:23228"/>
        <dbReference type="ChEBI" id="CHEBI:15377"/>
        <dbReference type="ChEBI" id="CHEBI:15379"/>
        <dbReference type="ChEBI" id="CHEBI:32551"/>
        <dbReference type="ChEBI" id="CHEBI:57783"/>
        <dbReference type="ChEBI" id="CHEBI:57820"/>
        <dbReference type="ChEBI" id="CHEBI:58349"/>
        <dbReference type="EC" id="1.14.13.59"/>
    </reaction>
</comment>
<dbReference type="Gene3D" id="3.50.50.60">
    <property type="entry name" value="FAD/NAD(P)-binding domain"/>
    <property type="match status" value="1"/>
</dbReference>
<dbReference type="Pfam" id="PF13434">
    <property type="entry name" value="Lys_Orn_oxgnase"/>
    <property type="match status" value="1"/>
</dbReference>
<evidence type="ECO:0000256" key="4">
    <source>
        <dbReference type="ARBA" id="ARBA00013076"/>
    </source>
</evidence>
<evidence type="ECO:0000256" key="14">
    <source>
        <dbReference type="ARBA" id="ARBA00032738"/>
    </source>
</evidence>
<gene>
    <name evidence="17" type="ORF">EII35_06985</name>
</gene>
<evidence type="ECO:0000256" key="5">
    <source>
        <dbReference type="ARBA" id="ARBA00016406"/>
    </source>
</evidence>
<evidence type="ECO:0000256" key="7">
    <source>
        <dbReference type="ARBA" id="ARBA00022827"/>
    </source>
</evidence>
<evidence type="ECO:0000256" key="1">
    <source>
        <dbReference type="ARBA" id="ARBA00001974"/>
    </source>
</evidence>
<dbReference type="EC" id="1.14.13.59" evidence="4"/>
<evidence type="ECO:0000256" key="2">
    <source>
        <dbReference type="ARBA" id="ARBA00004924"/>
    </source>
</evidence>
<evidence type="ECO:0000313" key="17">
    <source>
        <dbReference type="EMBL" id="RRD49746.1"/>
    </source>
</evidence>
<comment type="pathway">
    <text evidence="2">Siderophore biosynthesis.</text>
</comment>
<comment type="similarity">
    <text evidence="3">Belongs to the lysine N(6)-hydroxylase/L-ornithine N(5)-oxygenase family.</text>
</comment>
<organism evidence="17 18">
    <name type="scientific">Arachnia propionica</name>
    <dbReference type="NCBI Taxonomy" id="1750"/>
    <lineage>
        <taxon>Bacteria</taxon>
        <taxon>Bacillati</taxon>
        <taxon>Actinomycetota</taxon>
        <taxon>Actinomycetes</taxon>
        <taxon>Propionibacteriales</taxon>
        <taxon>Propionibacteriaceae</taxon>
        <taxon>Arachnia</taxon>
    </lineage>
</organism>
<feature type="region of interest" description="Disordered" evidence="16">
    <location>
        <begin position="427"/>
        <end position="452"/>
    </location>
</feature>
<dbReference type="EMBL" id="RQYT01000012">
    <property type="protein sequence ID" value="RRD49746.1"/>
    <property type="molecule type" value="Genomic_DNA"/>
</dbReference>
<dbReference type="GO" id="GO:0047091">
    <property type="term" value="F:L-lysine 6-monooxygenase (NADPH) activity"/>
    <property type="evidence" value="ECO:0007669"/>
    <property type="project" value="UniProtKB-EC"/>
</dbReference>
<evidence type="ECO:0000256" key="13">
    <source>
        <dbReference type="ARBA" id="ARBA00032493"/>
    </source>
</evidence>
<dbReference type="InterPro" id="IPR036188">
    <property type="entry name" value="FAD/NAD-bd_sf"/>
</dbReference>
<evidence type="ECO:0000256" key="3">
    <source>
        <dbReference type="ARBA" id="ARBA00007588"/>
    </source>
</evidence>
<evidence type="ECO:0000256" key="11">
    <source>
        <dbReference type="ARBA" id="ARBA00029939"/>
    </source>
</evidence>
<evidence type="ECO:0000256" key="9">
    <source>
        <dbReference type="ARBA" id="ARBA00023002"/>
    </source>
</evidence>
<accession>A0A3P1WUM9</accession>
<dbReference type="Proteomes" id="UP000280935">
    <property type="component" value="Unassembled WGS sequence"/>
</dbReference>